<evidence type="ECO:0000256" key="5">
    <source>
        <dbReference type="NCBIfam" id="TIGR00152"/>
    </source>
</evidence>
<accession>A0A7C5N8X6</accession>
<evidence type="ECO:0000313" key="6">
    <source>
        <dbReference type="EMBL" id="HHH12687.1"/>
    </source>
</evidence>
<sequence>MPLRIGLTGGIASGKSTVADRFAELGIEVIDADRIARELVKPGAPLLERIRRELGEEFIDGEGKLDRRRLREHVFAHPEARARLEAILHPAIVREMEAHARKSTAPYVVLVIPLLVEKDLQDLVDRILVVDLPETEQLARVCERDRVDPEQARRILASQASREQRLAAADEVIDNAGSKDALRQAVDELHLKYLELA</sequence>
<comment type="similarity">
    <text evidence="1">Belongs to the CoaE family.</text>
</comment>
<dbReference type="AlphaFoldDB" id="A0A7C5N8X6"/>
<dbReference type="InterPro" id="IPR027417">
    <property type="entry name" value="P-loop_NTPase"/>
</dbReference>
<dbReference type="Proteomes" id="UP000886100">
    <property type="component" value="Unassembled WGS sequence"/>
</dbReference>
<evidence type="ECO:0000256" key="1">
    <source>
        <dbReference type="ARBA" id="ARBA00009018"/>
    </source>
</evidence>
<keyword evidence="6" id="KW-0418">Kinase</keyword>
<organism evidence="6">
    <name type="scientific">Thiolapillus brandeum</name>
    <dbReference type="NCBI Taxonomy" id="1076588"/>
    <lineage>
        <taxon>Bacteria</taxon>
        <taxon>Pseudomonadati</taxon>
        <taxon>Pseudomonadota</taxon>
        <taxon>Gammaproteobacteria</taxon>
        <taxon>Chromatiales</taxon>
        <taxon>Sedimenticolaceae</taxon>
        <taxon>Thiolapillus</taxon>
    </lineage>
</organism>
<keyword evidence="2" id="KW-0547">Nucleotide-binding</keyword>
<dbReference type="InterPro" id="IPR001977">
    <property type="entry name" value="Depp_CoAkinase"/>
</dbReference>
<evidence type="ECO:0000256" key="4">
    <source>
        <dbReference type="ARBA" id="ARBA00022993"/>
    </source>
</evidence>
<dbReference type="EMBL" id="DROM01000030">
    <property type="protein sequence ID" value="HHH12687.1"/>
    <property type="molecule type" value="Genomic_DNA"/>
</dbReference>
<dbReference type="PANTHER" id="PTHR10695:SF46">
    <property type="entry name" value="BIFUNCTIONAL COENZYME A SYNTHASE-RELATED"/>
    <property type="match status" value="1"/>
</dbReference>
<dbReference type="CDD" id="cd02022">
    <property type="entry name" value="DPCK"/>
    <property type="match status" value="1"/>
</dbReference>
<reference evidence="6" key="1">
    <citation type="journal article" date="2020" name="mSystems">
        <title>Genome- and Community-Level Interaction Insights into Carbon Utilization and Element Cycling Functions of Hydrothermarchaeota in Hydrothermal Sediment.</title>
        <authorList>
            <person name="Zhou Z."/>
            <person name="Liu Y."/>
            <person name="Xu W."/>
            <person name="Pan J."/>
            <person name="Luo Z.H."/>
            <person name="Li M."/>
        </authorList>
    </citation>
    <scope>NUCLEOTIDE SEQUENCE [LARGE SCALE GENOMIC DNA]</scope>
    <source>
        <strain evidence="6">HyVt-535</strain>
    </source>
</reference>
<keyword evidence="3" id="KW-0067">ATP-binding</keyword>
<name>A0A7C5N8X6_9GAMM</name>
<dbReference type="NCBIfam" id="TIGR00152">
    <property type="entry name" value="dephospho-CoA kinase"/>
    <property type="match status" value="1"/>
</dbReference>
<dbReference type="Pfam" id="PF01121">
    <property type="entry name" value="CoaE"/>
    <property type="match status" value="1"/>
</dbReference>
<dbReference type="PANTHER" id="PTHR10695">
    <property type="entry name" value="DEPHOSPHO-COA KINASE-RELATED"/>
    <property type="match status" value="1"/>
</dbReference>
<dbReference type="GO" id="GO:0004140">
    <property type="term" value="F:dephospho-CoA kinase activity"/>
    <property type="evidence" value="ECO:0007669"/>
    <property type="project" value="UniProtKB-UniRule"/>
</dbReference>
<dbReference type="SUPFAM" id="SSF52540">
    <property type="entry name" value="P-loop containing nucleoside triphosphate hydrolases"/>
    <property type="match status" value="1"/>
</dbReference>
<feature type="non-terminal residue" evidence="6">
    <location>
        <position position="197"/>
    </location>
</feature>
<evidence type="ECO:0000256" key="3">
    <source>
        <dbReference type="ARBA" id="ARBA00022840"/>
    </source>
</evidence>
<keyword evidence="6" id="KW-0808">Transferase</keyword>
<evidence type="ECO:0000256" key="2">
    <source>
        <dbReference type="ARBA" id="ARBA00022741"/>
    </source>
</evidence>
<keyword evidence="4" id="KW-0173">Coenzyme A biosynthesis</keyword>
<comment type="caution">
    <text evidence="6">The sequence shown here is derived from an EMBL/GenBank/DDBJ whole genome shotgun (WGS) entry which is preliminary data.</text>
</comment>
<gene>
    <name evidence="6" type="ORF">ENJ98_00460</name>
</gene>
<dbReference type="HAMAP" id="MF_00376">
    <property type="entry name" value="Dephospho_CoA_kinase"/>
    <property type="match status" value="1"/>
</dbReference>
<protein>
    <recommendedName>
        <fullName evidence="5">Dephospho-CoA kinase</fullName>
        <ecNumber evidence="5">2.7.1.24</ecNumber>
    </recommendedName>
</protein>
<dbReference type="PROSITE" id="PS51219">
    <property type="entry name" value="DPCK"/>
    <property type="match status" value="1"/>
</dbReference>
<dbReference type="GO" id="GO:0005737">
    <property type="term" value="C:cytoplasm"/>
    <property type="evidence" value="ECO:0007669"/>
    <property type="project" value="UniProtKB-UniRule"/>
</dbReference>
<proteinExistence type="inferred from homology"/>
<dbReference type="GO" id="GO:0015937">
    <property type="term" value="P:coenzyme A biosynthetic process"/>
    <property type="evidence" value="ECO:0007669"/>
    <property type="project" value="UniProtKB-UniRule"/>
</dbReference>
<dbReference type="EC" id="2.7.1.24" evidence="5"/>
<dbReference type="GO" id="GO:0005524">
    <property type="term" value="F:ATP binding"/>
    <property type="evidence" value="ECO:0007669"/>
    <property type="project" value="UniProtKB-KW"/>
</dbReference>
<dbReference type="Gene3D" id="3.40.50.300">
    <property type="entry name" value="P-loop containing nucleotide triphosphate hydrolases"/>
    <property type="match status" value="1"/>
</dbReference>